<accession>A0ABZ2NIV0</accession>
<evidence type="ECO:0000259" key="5">
    <source>
        <dbReference type="PROSITE" id="PS50006"/>
    </source>
</evidence>
<dbReference type="InterPro" id="IPR001867">
    <property type="entry name" value="OmpR/PhoB-type_DNA-bd"/>
</dbReference>
<keyword evidence="2 4" id="KW-0238">DNA-binding</keyword>
<dbReference type="EMBL" id="CP147407">
    <property type="protein sequence ID" value="WXB97145.1"/>
    <property type="molecule type" value="Genomic_DNA"/>
</dbReference>
<dbReference type="RefSeq" id="WP_338779383.1">
    <property type="nucleotide sequence ID" value="NZ_CP147407.1"/>
</dbReference>
<organism evidence="7 8">
    <name type="scientific">Metabacillus sediminis</name>
    <dbReference type="NCBI Taxonomy" id="3117746"/>
    <lineage>
        <taxon>Bacteria</taxon>
        <taxon>Bacillati</taxon>
        <taxon>Bacillota</taxon>
        <taxon>Bacilli</taxon>
        <taxon>Bacillales</taxon>
        <taxon>Bacillaceae</taxon>
        <taxon>Metabacillus</taxon>
    </lineage>
</organism>
<evidence type="ECO:0000256" key="2">
    <source>
        <dbReference type="ARBA" id="ARBA00023125"/>
    </source>
</evidence>
<evidence type="ECO:0000256" key="3">
    <source>
        <dbReference type="ARBA" id="ARBA00023163"/>
    </source>
</evidence>
<proteinExistence type="predicted"/>
<sequence>MLHACLRVEEGHGFAQGAFIPFKRNRMLIGRLSEGNHLDVHFSNPYISRKHAVIQCENGTYTITNLKSKHGVEVNGLSLEPLQQIPLGDQDFISLAKGAVKLTFINQCEDGLETTKDLICPERHVLKICREKRLVLIQGQPLRLNGKYMELLLFLEEHCDKVVSYDEIKKRIWPERFSDNSGMVHEVGQEELSALVYRLRKKLGKFGKKIVTAPGAGYMLEK</sequence>
<dbReference type="CDD" id="cd00383">
    <property type="entry name" value="trans_reg_C"/>
    <property type="match status" value="1"/>
</dbReference>
<dbReference type="SMART" id="SM00862">
    <property type="entry name" value="Trans_reg_C"/>
    <property type="match status" value="1"/>
</dbReference>
<dbReference type="PROSITE" id="PS51755">
    <property type="entry name" value="OMPR_PHOB"/>
    <property type="match status" value="1"/>
</dbReference>
<evidence type="ECO:0000256" key="4">
    <source>
        <dbReference type="PROSITE-ProRule" id="PRU01091"/>
    </source>
</evidence>
<dbReference type="Proteomes" id="UP001377337">
    <property type="component" value="Chromosome"/>
</dbReference>
<dbReference type="InterPro" id="IPR000253">
    <property type="entry name" value="FHA_dom"/>
</dbReference>
<feature type="domain" description="OmpR/PhoB-type" evidence="6">
    <location>
        <begin position="116"/>
        <end position="222"/>
    </location>
</feature>
<dbReference type="SMART" id="SM00240">
    <property type="entry name" value="FHA"/>
    <property type="match status" value="1"/>
</dbReference>
<feature type="domain" description="FHA" evidence="5">
    <location>
        <begin position="27"/>
        <end position="79"/>
    </location>
</feature>
<dbReference type="SUPFAM" id="SSF49879">
    <property type="entry name" value="SMAD/FHA domain"/>
    <property type="match status" value="1"/>
</dbReference>
<evidence type="ECO:0000313" key="7">
    <source>
        <dbReference type="EMBL" id="WXB97145.1"/>
    </source>
</evidence>
<protein>
    <submittedName>
        <fullName evidence="7">FHA domain-containing protein</fullName>
    </submittedName>
</protein>
<dbReference type="Pfam" id="PF00498">
    <property type="entry name" value="FHA"/>
    <property type="match status" value="1"/>
</dbReference>
<feature type="DNA-binding region" description="OmpR/PhoB-type" evidence="4">
    <location>
        <begin position="116"/>
        <end position="222"/>
    </location>
</feature>
<dbReference type="CDD" id="cd00060">
    <property type="entry name" value="FHA"/>
    <property type="match status" value="1"/>
</dbReference>
<evidence type="ECO:0000259" key="6">
    <source>
        <dbReference type="PROSITE" id="PS51755"/>
    </source>
</evidence>
<dbReference type="InterPro" id="IPR016032">
    <property type="entry name" value="Sig_transdc_resp-reg_C-effctor"/>
</dbReference>
<dbReference type="Gene3D" id="1.10.10.10">
    <property type="entry name" value="Winged helix-like DNA-binding domain superfamily/Winged helix DNA-binding domain"/>
    <property type="match status" value="1"/>
</dbReference>
<name>A0ABZ2NIV0_9BACI</name>
<keyword evidence="8" id="KW-1185">Reference proteome</keyword>
<dbReference type="Gene3D" id="2.60.200.20">
    <property type="match status" value="1"/>
</dbReference>
<dbReference type="Pfam" id="PF00486">
    <property type="entry name" value="Trans_reg_C"/>
    <property type="match status" value="1"/>
</dbReference>
<dbReference type="InterPro" id="IPR008984">
    <property type="entry name" value="SMAD_FHA_dom_sf"/>
</dbReference>
<dbReference type="PROSITE" id="PS50006">
    <property type="entry name" value="FHA_DOMAIN"/>
    <property type="match status" value="1"/>
</dbReference>
<reference evidence="7 8" key="1">
    <citation type="submission" date="2024-02" db="EMBL/GenBank/DDBJ databases">
        <title>Seven novel Bacillus-like species.</title>
        <authorList>
            <person name="Liu G."/>
        </authorList>
    </citation>
    <scope>NUCLEOTIDE SEQUENCE [LARGE SCALE GENOMIC DNA]</scope>
    <source>
        <strain evidence="7 8">FJAT-52054</strain>
    </source>
</reference>
<keyword evidence="3" id="KW-0804">Transcription</keyword>
<evidence type="ECO:0000256" key="1">
    <source>
        <dbReference type="ARBA" id="ARBA00023015"/>
    </source>
</evidence>
<gene>
    <name evidence="7" type="ORF">WCV65_01105</name>
</gene>
<keyword evidence="1" id="KW-0805">Transcription regulation</keyword>
<dbReference type="InterPro" id="IPR036388">
    <property type="entry name" value="WH-like_DNA-bd_sf"/>
</dbReference>
<evidence type="ECO:0000313" key="8">
    <source>
        <dbReference type="Proteomes" id="UP001377337"/>
    </source>
</evidence>
<dbReference type="SUPFAM" id="SSF46894">
    <property type="entry name" value="C-terminal effector domain of the bipartite response regulators"/>
    <property type="match status" value="1"/>
</dbReference>